<dbReference type="SUPFAM" id="SSF82549">
    <property type="entry name" value="DAK1/DegV-like"/>
    <property type="match status" value="1"/>
</dbReference>
<protein>
    <submittedName>
        <fullName evidence="2">Carbohydrate-binding protein</fullName>
    </submittedName>
</protein>
<dbReference type="PANTHER" id="PTHR33434">
    <property type="entry name" value="DEGV DOMAIN-CONTAINING PROTEIN DR_1986-RELATED"/>
    <property type="match status" value="1"/>
</dbReference>
<gene>
    <name evidence="2" type="ORF">BW47_00145</name>
</gene>
<dbReference type="Pfam" id="PF02645">
    <property type="entry name" value="DegV"/>
    <property type="match status" value="1"/>
</dbReference>
<dbReference type="InterPro" id="IPR050270">
    <property type="entry name" value="DegV_domain_contain"/>
</dbReference>
<dbReference type="InterPro" id="IPR043168">
    <property type="entry name" value="DegV_C"/>
</dbReference>
<evidence type="ECO:0000256" key="1">
    <source>
        <dbReference type="ARBA" id="ARBA00023121"/>
    </source>
</evidence>
<proteinExistence type="predicted"/>
<keyword evidence="3" id="KW-1185">Reference proteome</keyword>
<evidence type="ECO:0000313" key="2">
    <source>
        <dbReference type="EMBL" id="APT73110.1"/>
    </source>
</evidence>
<dbReference type="InterPro" id="IPR003797">
    <property type="entry name" value="DegV"/>
</dbReference>
<evidence type="ECO:0000313" key="3">
    <source>
        <dbReference type="Proteomes" id="UP000185490"/>
    </source>
</evidence>
<dbReference type="PANTHER" id="PTHR33434:SF2">
    <property type="entry name" value="FATTY ACID-BINDING PROTEIN TM_1468"/>
    <property type="match status" value="1"/>
</dbReference>
<dbReference type="NCBIfam" id="TIGR00762">
    <property type="entry name" value="DegV"/>
    <property type="match status" value="1"/>
</dbReference>
<accession>A0ABM6GC54</accession>
<dbReference type="Gene3D" id="3.30.1180.10">
    <property type="match status" value="1"/>
</dbReference>
<keyword evidence="1" id="KW-0446">Lipid-binding</keyword>
<dbReference type="Gene3D" id="3.40.50.10170">
    <property type="match status" value="1"/>
</dbReference>
<dbReference type="EMBL" id="CP007389">
    <property type="protein sequence ID" value="APT73110.1"/>
    <property type="molecule type" value="Genomic_DNA"/>
</dbReference>
<dbReference type="PROSITE" id="PS51482">
    <property type="entry name" value="DEGV"/>
    <property type="match status" value="1"/>
</dbReference>
<dbReference type="Proteomes" id="UP000185490">
    <property type="component" value="Chromosome"/>
</dbReference>
<name>A0ABM6GC54_9BACT</name>
<organism evidence="2 3">
    <name type="scientific">Thermosipho melanesiensis</name>
    <dbReference type="NCBI Taxonomy" id="46541"/>
    <lineage>
        <taxon>Bacteria</taxon>
        <taxon>Thermotogati</taxon>
        <taxon>Thermotogota</taxon>
        <taxon>Thermotogae</taxon>
        <taxon>Thermotogales</taxon>
        <taxon>Fervidobacteriaceae</taxon>
        <taxon>Thermosipho</taxon>
    </lineage>
</organism>
<reference evidence="2 3" key="1">
    <citation type="submission" date="2014-02" db="EMBL/GenBank/DDBJ databases">
        <title>Diversity of Thermotogales isolates from hydrothermal vents.</title>
        <authorList>
            <person name="Haverkamp T.H.A."/>
            <person name="Lossouarn J."/>
            <person name="Geslin C."/>
            <person name="Nesbo C.L."/>
        </authorList>
    </citation>
    <scope>NUCLEOTIDE SEQUENCE [LARGE SCALE GENOMIC DNA]</scope>
    <source>
        <strain evidence="2 3">431</strain>
    </source>
</reference>
<sequence>MKTKIILDSTSDIPKNWLEKYDIDIVSLHVNWPNDESEPDDTRDEEELKEFYEKLSNAEQLPKTSQPSIVQFQEAYKKAIDNGYDSILVLTISTKMSGTYNSALLASQEFEIPIKVIDTKMASSVIANMARYARELLESGMDLDDVVEQLQIARENKKFHAIFFVSDFDFLVKGGRVSRFSGFVGNLLKIKVGIFINKDGEMIPFDKVRGYKKAYNMILTKMEEEGVKIGKKIGLIGIHCNAKEHVEEMLKLIRERYKLEYFEMSNTGKVISTHVGIGMAGFGIEILE</sequence>
<dbReference type="RefSeq" id="WP_012056264.1">
    <property type="nucleotide sequence ID" value="NZ_CP007389.1"/>
</dbReference>